<feature type="domain" description="Glycosyltransferase 2-like" evidence="5">
    <location>
        <begin position="5"/>
        <end position="170"/>
    </location>
</feature>
<reference evidence="6 7" key="1">
    <citation type="submission" date="2016-12" db="EMBL/GenBank/DDBJ databases">
        <title>Candidatus Reconcilibacillus cellulovorans genome.</title>
        <authorList>
            <person name="Kolinko S."/>
            <person name="Wu Y.-W."/>
            <person name="Tachea F."/>
            <person name="Denzel E."/>
            <person name="Hiras J."/>
            <person name="Baecker N."/>
            <person name="Chan L.J."/>
            <person name="Eichorst S.A."/>
            <person name="Frey D."/>
            <person name="Adams P.D."/>
            <person name="Pray T."/>
            <person name="Tanjore D."/>
            <person name="Petzold C.J."/>
            <person name="Gladden J.M."/>
            <person name="Simmons B.A."/>
            <person name="Singer S.W."/>
        </authorList>
    </citation>
    <scope>NUCLEOTIDE SEQUENCE [LARGE SCALE GENOMIC DNA]</scope>
    <source>
        <strain evidence="6">JTherm</strain>
    </source>
</reference>
<protein>
    <submittedName>
        <fullName evidence="6">Glycosyl transferase family 2</fullName>
    </submittedName>
</protein>
<dbReference type="Pfam" id="PF00535">
    <property type="entry name" value="Glycos_transf_2"/>
    <property type="match status" value="1"/>
</dbReference>
<evidence type="ECO:0000313" key="7">
    <source>
        <dbReference type="Proteomes" id="UP000243688"/>
    </source>
</evidence>
<evidence type="ECO:0000313" key="6">
    <source>
        <dbReference type="EMBL" id="PDO09699.1"/>
    </source>
</evidence>
<accession>A0A2A6DYT7</accession>
<organism evidence="6 7">
    <name type="scientific">Candidatus Reconcilbacillus cellulovorans</name>
    <dbReference type="NCBI Taxonomy" id="1906605"/>
    <lineage>
        <taxon>Bacteria</taxon>
        <taxon>Bacillati</taxon>
        <taxon>Bacillota</taxon>
        <taxon>Bacilli</taxon>
        <taxon>Bacillales</taxon>
        <taxon>Paenibacillaceae</taxon>
        <taxon>Candidatus Reconcilbacillus</taxon>
    </lineage>
</organism>
<dbReference type="GO" id="GO:0016757">
    <property type="term" value="F:glycosyltransferase activity"/>
    <property type="evidence" value="ECO:0007669"/>
    <property type="project" value="UniProtKB-KW"/>
</dbReference>
<dbReference type="Proteomes" id="UP000243688">
    <property type="component" value="Unassembled WGS sequence"/>
</dbReference>
<evidence type="ECO:0000256" key="3">
    <source>
        <dbReference type="ARBA" id="ARBA00022676"/>
    </source>
</evidence>
<name>A0A2A6DYT7_9BACL</name>
<evidence type="ECO:0000256" key="2">
    <source>
        <dbReference type="ARBA" id="ARBA00006739"/>
    </source>
</evidence>
<comment type="similarity">
    <text evidence="2">Belongs to the glycosyltransferase 2 family.</text>
</comment>
<dbReference type="Gene3D" id="3.90.550.10">
    <property type="entry name" value="Spore Coat Polysaccharide Biosynthesis Protein SpsA, Chain A"/>
    <property type="match status" value="1"/>
</dbReference>
<keyword evidence="3" id="KW-0328">Glycosyltransferase</keyword>
<sequence>MPSVSIIIPTHNGRAQLAACIASIRSFTKTPYEIIVVDNGSVDGTTDFCLAEQLMCISNPKNRGYPAACNQGMKAAGGDAILLLNDDTVVSFRWLENMLDCLYSAPDVGVVGPMANVADGAQRSGVRYESLEEFHRLAETLNRPDPSRWATVNQLVGFCMLIRREVLERVGLLDERFSPGHYEDDDYCRRVRAAGYRLMLAGDTHIHHEGSLSFRRLGDEALRRLLERNRRLFVRKWGSEPEGASI</sequence>
<comment type="caution">
    <text evidence="6">The sequence shown here is derived from an EMBL/GenBank/DDBJ whole genome shotgun (WGS) entry which is preliminary data.</text>
</comment>
<comment type="pathway">
    <text evidence="1">Cell wall biogenesis; cell wall polysaccharide biosynthesis.</text>
</comment>
<evidence type="ECO:0000259" key="5">
    <source>
        <dbReference type="Pfam" id="PF00535"/>
    </source>
</evidence>
<keyword evidence="4 6" id="KW-0808">Transferase</keyword>
<dbReference type="InterPro" id="IPR029044">
    <property type="entry name" value="Nucleotide-diphossugar_trans"/>
</dbReference>
<evidence type="ECO:0000256" key="1">
    <source>
        <dbReference type="ARBA" id="ARBA00004776"/>
    </source>
</evidence>
<dbReference type="InterPro" id="IPR001173">
    <property type="entry name" value="Glyco_trans_2-like"/>
</dbReference>
<proteinExistence type="inferred from homology"/>
<dbReference type="EMBL" id="MOXJ01000030">
    <property type="protein sequence ID" value="PDO09699.1"/>
    <property type="molecule type" value="Genomic_DNA"/>
</dbReference>
<dbReference type="PANTHER" id="PTHR43179:SF12">
    <property type="entry name" value="GALACTOFURANOSYLTRANSFERASE GLFT2"/>
    <property type="match status" value="1"/>
</dbReference>
<dbReference type="SUPFAM" id="SSF53448">
    <property type="entry name" value="Nucleotide-diphospho-sugar transferases"/>
    <property type="match status" value="1"/>
</dbReference>
<gene>
    <name evidence="6" type="ORF">BLM47_11070</name>
</gene>
<evidence type="ECO:0000256" key="4">
    <source>
        <dbReference type="ARBA" id="ARBA00022679"/>
    </source>
</evidence>
<dbReference type="PANTHER" id="PTHR43179">
    <property type="entry name" value="RHAMNOSYLTRANSFERASE WBBL"/>
    <property type="match status" value="1"/>
</dbReference>
<dbReference type="CDD" id="cd04186">
    <property type="entry name" value="GT_2_like_c"/>
    <property type="match status" value="1"/>
</dbReference>
<dbReference type="AlphaFoldDB" id="A0A2A6DYT7"/>